<gene>
    <name evidence="1" type="primary">lgrA</name>
    <name evidence="1" type="ORF">FVB9532_01001</name>
</gene>
<accession>A0AC61Y5K9</accession>
<protein>
    <submittedName>
        <fullName evidence="1">Linear gramicidin synthase subunit A</fullName>
    </submittedName>
</protein>
<proteinExistence type="predicted"/>
<evidence type="ECO:0000313" key="2">
    <source>
        <dbReference type="Proteomes" id="UP000356253"/>
    </source>
</evidence>
<dbReference type="Proteomes" id="UP000356253">
    <property type="component" value="Unassembled WGS sequence"/>
</dbReference>
<keyword evidence="2" id="KW-1185">Reference proteome</keyword>
<dbReference type="EMBL" id="CABVMM010000003">
    <property type="protein sequence ID" value="VVU99744.1"/>
    <property type="molecule type" value="Genomic_DNA"/>
</dbReference>
<name>A0AC61Y5K9_9FLAO</name>
<comment type="caution">
    <text evidence="1">The sequence shown here is derived from an EMBL/GenBank/DDBJ whole genome shotgun (WGS) entry which is preliminary data.</text>
</comment>
<organism evidence="1 2">
    <name type="scientific">Mesonia oceanica</name>
    <dbReference type="NCBI Taxonomy" id="2687242"/>
    <lineage>
        <taxon>Bacteria</taxon>
        <taxon>Pseudomonadati</taxon>
        <taxon>Bacteroidota</taxon>
        <taxon>Flavobacteriia</taxon>
        <taxon>Flavobacteriales</taxon>
        <taxon>Flavobacteriaceae</taxon>
        <taxon>Mesonia</taxon>
    </lineage>
</organism>
<reference evidence="1" key="1">
    <citation type="submission" date="2019-09" db="EMBL/GenBank/DDBJ databases">
        <authorList>
            <person name="Rodrigo-Torres L."/>
            <person name="Arahal R. D."/>
            <person name="Lucena T."/>
        </authorList>
    </citation>
    <scope>NUCLEOTIDE SEQUENCE</scope>
    <source>
        <strain evidence="1">ISS653</strain>
    </source>
</reference>
<sequence length="252" mass="28814">MKYAFAGDRQVSCNILKFLIERGYKPSALLVSSGENESHSETLMQISDLSENYIFKGNDFKVKANIEKLKHLNLDYIIGIHFPYIIPSEVLAIPSIGFLNLHPAFLPYNKGWHTPSWAIIEGKPYGATLHFMSEALDEGDIIHQKEIKVAQNDTANSLYQKVLKLEEEVFIEAFDDLKSLDPNRSKQVEKGSSHIKRDLEKIRKIDLEEKLTAKELLDKLRALTTNDHNELSYFESEGKKIGVKIMFEELES</sequence>
<evidence type="ECO:0000313" key="1">
    <source>
        <dbReference type="EMBL" id="VVU99744.1"/>
    </source>
</evidence>